<gene>
    <name evidence="1" type="ORF">CARN1_2021</name>
</gene>
<proteinExistence type="predicted"/>
<name>E6PCF0_9ZZZZ</name>
<dbReference type="AlphaFoldDB" id="E6PCF0"/>
<comment type="caution">
    <text evidence="1">The sequence shown here is derived from an EMBL/GenBank/DDBJ whole genome shotgun (WGS) entry which is preliminary data.</text>
</comment>
<accession>E6PCF0</accession>
<protein>
    <recommendedName>
        <fullName evidence="2">Glutathionylspermidine synthase pre-ATP-grasp-like domain-containing protein</fullName>
    </recommendedName>
</protein>
<evidence type="ECO:0008006" key="2">
    <source>
        <dbReference type="Google" id="ProtNLM"/>
    </source>
</evidence>
<dbReference type="EMBL" id="CABL01000001">
    <property type="protein sequence ID" value="CBH74134.1"/>
    <property type="molecule type" value="Genomic_DNA"/>
</dbReference>
<reference evidence="1" key="1">
    <citation type="submission" date="2009-10" db="EMBL/GenBank/DDBJ databases">
        <title>Diversity of trophic interactions inside an arsenic-rich microbial ecosystem.</title>
        <authorList>
            <person name="Bertin P.N."/>
            <person name="Heinrich-Salmeron A."/>
            <person name="Pelletier E."/>
            <person name="Goulhen-Chollet F."/>
            <person name="Arsene-Ploetze F."/>
            <person name="Gallien S."/>
            <person name="Calteau A."/>
            <person name="Vallenet D."/>
            <person name="Casiot C."/>
            <person name="Chane-Woon-Ming B."/>
            <person name="Giloteaux L."/>
            <person name="Barakat M."/>
            <person name="Bonnefoy V."/>
            <person name="Bruneel O."/>
            <person name="Chandler M."/>
            <person name="Cleiss J."/>
            <person name="Duran R."/>
            <person name="Elbaz-Poulichet F."/>
            <person name="Fonknechten N."/>
            <person name="Lauga B."/>
            <person name="Mornico D."/>
            <person name="Ortet P."/>
            <person name="Schaeffer C."/>
            <person name="Siguier P."/>
            <person name="Alexander Thil Smith A."/>
            <person name="Van Dorsselaer A."/>
            <person name="Weissenbach J."/>
            <person name="Medigue C."/>
            <person name="Le Paslier D."/>
        </authorList>
    </citation>
    <scope>NUCLEOTIDE SEQUENCE</scope>
</reference>
<organism evidence="1">
    <name type="scientific">mine drainage metagenome</name>
    <dbReference type="NCBI Taxonomy" id="410659"/>
    <lineage>
        <taxon>unclassified sequences</taxon>
        <taxon>metagenomes</taxon>
        <taxon>ecological metagenomes</taxon>
    </lineage>
</organism>
<evidence type="ECO:0000313" key="1">
    <source>
        <dbReference type="EMBL" id="CBH74134.1"/>
    </source>
</evidence>
<sequence>MSCTSTTPDLTAHDRALQVEAAIPPGLFRVENEQDRIAWRVASEPFGLSEEQLSQIERIGNDLLRFYKALNTLYTRSVRGTAPAFIAEYLDLGKPEHILRLSRQNRFKNDIPAVIRPDLLITESGFIASELDSVPGGMGFVGAMAHAYCSVGSESVGGRDGMARGFAEIFAAQTGKEHPSVAVVVSEESEDYRAEMRWLAADIARLGIADIAVVRPEQILFTEEALFVREEGGGEHRIDALYRNFELFDLLNVPKQELMLYAARHQRVRMTPPPKAHLEEKLSFALLHHYALQRLWVGELGEELFIRLRSLFPETWILDPRPLPPQAAIVGVTVAGRPVDDFMALAELTKSEREYVVKPSGFSELAWGSRGVKVANDLTREEWVEALRNGLAQFEKTPHILQRFHKPKRVRQSYLDRSSDEIRTFDGRVRLCPYYFVLGDEVRVGGILATIAPADKRLIHGMTDAVMASCALLPAEAALAR</sequence>